<dbReference type="NCBIfam" id="TIGR01474">
    <property type="entry name" value="ubiA_proteo"/>
    <property type="match status" value="1"/>
</dbReference>
<dbReference type="GO" id="GO:0008412">
    <property type="term" value="F:4-hydroxybenzoate polyprenyltransferase activity"/>
    <property type="evidence" value="ECO:0007669"/>
    <property type="project" value="UniProtKB-UniRule"/>
</dbReference>
<dbReference type="FunFam" id="1.20.120.1780:FF:000001">
    <property type="entry name" value="4-hydroxybenzoate octaprenyltransferase"/>
    <property type="match status" value="1"/>
</dbReference>
<dbReference type="Proteomes" id="UP000342300">
    <property type="component" value="Unassembled WGS sequence"/>
</dbReference>
<dbReference type="HAMAP" id="MF_01635">
    <property type="entry name" value="UbiA"/>
    <property type="match status" value="1"/>
</dbReference>
<feature type="transmembrane region" description="Helical" evidence="11">
    <location>
        <begin position="93"/>
        <end position="113"/>
    </location>
</feature>
<comment type="cofactor">
    <cofactor evidence="1 11">
        <name>Mg(2+)</name>
        <dbReference type="ChEBI" id="CHEBI:18420"/>
    </cofactor>
</comment>
<dbReference type="GO" id="GO:0006744">
    <property type="term" value="P:ubiquinone biosynthetic process"/>
    <property type="evidence" value="ECO:0007669"/>
    <property type="project" value="UniProtKB-UniRule"/>
</dbReference>
<keyword evidence="7 11" id="KW-0831">Ubiquinone biosynthesis</keyword>
<dbReference type="PROSITE" id="PS00943">
    <property type="entry name" value="UBIA"/>
    <property type="match status" value="1"/>
</dbReference>
<feature type="transmembrane region" description="Helical" evidence="11">
    <location>
        <begin position="51"/>
        <end position="72"/>
    </location>
</feature>
<evidence type="ECO:0000256" key="10">
    <source>
        <dbReference type="ARBA" id="ARBA00023136"/>
    </source>
</evidence>
<feature type="transmembrane region" description="Helical" evidence="11">
    <location>
        <begin position="272"/>
        <end position="292"/>
    </location>
</feature>
<sequence length="298" mass="32775">MRFSGQQLRERLDLYERLMRLDKPIGILLLLWPTLWGLWLSALGRPDWRVLWIFVLGTVLMRSAGCVINDLADRNFDPQVARTRQRPLAAGQVSVREALLLFAALVGCAVLVVLPLRSWLLASLCVAALFLAASYPFTKRFLAVPQAYLGLAFGFGIPMAYAAQLGTLPAEAWWLLLANVFWAIAYDTEYAMVDRADDLKIGIRTSAITFGRFDVAAVMLCYVLTLALIAALGYGLGLGVFFYAGLVVAAAISGYHYTLIRARKPAPCFKAFLHNNWFGASIFAGIAIDFLASKGISG</sequence>
<evidence type="ECO:0000256" key="11">
    <source>
        <dbReference type="HAMAP-Rule" id="MF_01635"/>
    </source>
</evidence>
<feature type="transmembrane region" description="Helical" evidence="11">
    <location>
        <begin position="147"/>
        <end position="166"/>
    </location>
</feature>
<comment type="similarity">
    <text evidence="3 11">Belongs to the UbiA prenyltransferase family.</text>
</comment>
<protein>
    <recommendedName>
        <fullName evidence="11 12">4-hydroxybenzoate octaprenyltransferase</fullName>
        <ecNumber evidence="11 12">2.5.1.39</ecNumber>
    </recommendedName>
    <alternativeName>
        <fullName evidence="11">4-HB polyprenyltransferase</fullName>
    </alternativeName>
</protein>
<dbReference type="InterPro" id="IPR000537">
    <property type="entry name" value="UbiA_prenyltransferase"/>
</dbReference>
<dbReference type="FunFam" id="1.10.357.140:FF:000008">
    <property type="entry name" value="4-hydroxybenzoate octaprenyltransferase"/>
    <property type="match status" value="1"/>
</dbReference>
<comment type="function">
    <text evidence="11">Catalyzes the prenylation of para-hydroxybenzoate (PHB) with an all-trans polyprenyl group. Mediates the second step in the final reaction sequence of ubiquinone-8 (UQ-8) biosynthesis, which is the condensation of the polyisoprenoid side chain with PHB, generating the first membrane-bound Q intermediate 3-octaprenyl-4-hydroxybenzoate.</text>
</comment>
<dbReference type="Gene3D" id="1.10.357.140">
    <property type="entry name" value="UbiA prenyltransferase"/>
    <property type="match status" value="1"/>
</dbReference>
<feature type="transmembrane region" description="Helical" evidence="11">
    <location>
        <begin position="213"/>
        <end position="234"/>
    </location>
</feature>
<comment type="pathway">
    <text evidence="11">Cofactor biosynthesis; ubiquinone biosynthesis.</text>
</comment>
<dbReference type="PANTHER" id="PTHR11048">
    <property type="entry name" value="PRENYLTRANSFERASES"/>
    <property type="match status" value="1"/>
</dbReference>
<dbReference type="InterPro" id="IPR006370">
    <property type="entry name" value="HB_polyprenyltransferase-like"/>
</dbReference>
<feature type="transmembrane region" description="Helical" evidence="11">
    <location>
        <begin position="240"/>
        <end position="260"/>
    </location>
</feature>
<dbReference type="InterPro" id="IPR039653">
    <property type="entry name" value="Prenyltransferase"/>
</dbReference>
<evidence type="ECO:0000256" key="8">
    <source>
        <dbReference type="ARBA" id="ARBA00022692"/>
    </source>
</evidence>
<evidence type="ECO:0000256" key="1">
    <source>
        <dbReference type="ARBA" id="ARBA00001946"/>
    </source>
</evidence>
<evidence type="ECO:0000256" key="9">
    <source>
        <dbReference type="ARBA" id="ARBA00022989"/>
    </source>
</evidence>
<keyword evidence="8 11" id="KW-0812">Transmembrane</keyword>
<evidence type="ECO:0000256" key="2">
    <source>
        <dbReference type="ARBA" id="ARBA00004141"/>
    </source>
</evidence>
<proteinExistence type="inferred from homology"/>
<keyword evidence="5 11" id="KW-0997">Cell inner membrane</keyword>
<dbReference type="PANTHER" id="PTHR11048:SF28">
    <property type="entry name" value="4-HYDROXYBENZOATE POLYPRENYLTRANSFERASE, MITOCHONDRIAL"/>
    <property type="match status" value="1"/>
</dbReference>
<evidence type="ECO:0000256" key="4">
    <source>
        <dbReference type="ARBA" id="ARBA00022475"/>
    </source>
</evidence>
<dbReference type="AlphaFoldDB" id="A0A6A7RVS7"/>
<keyword evidence="10 11" id="KW-0472">Membrane</keyword>
<evidence type="ECO:0000256" key="5">
    <source>
        <dbReference type="ARBA" id="ARBA00022519"/>
    </source>
</evidence>
<dbReference type="EMBL" id="PDHS01000331">
    <property type="protein sequence ID" value="MQM31531.1"/>
    <property type="molecule type" value="Genomic_DNA"/>
</dbReference>
<comment type="subcellular location">
    <subcellularLocation>
        <location evidence="11">Cell inner membrane</location>
        <topology evidence="11">Multi-pass membrane protein</topology>
    </subcellularLocation>
    <subcellularLocation>
        <location evidence="2">Membrane</location>
        <topology evidence="2">Multi-pass membrane protein</topology>
    </subcellularLocation>
</comment>
<evidence type="ECO:0000313" key="14">
    <source>
        <dbReference type="Proteomes" id="UP000342300"/>
    </source>
</evidence>
<gene>
    <name evidence="11" type="primary">ubiA</name>
    <name evidence="13" type="ORF">CRU78_13805</name>
</gene>
<keyword evidence="9 11" id="KW-1133">Transmembrane helix</keyword>
<evidence type="ECO:0000256" key="7">
    <source>
        <dbReference type="ARBA" id="ARBA00022688"/>
    </source>
</evidence>
<evidence type="ECO:0000313" key="13">
    <source>
        <dbReference type="EMBL" id="MQM31531.1"/>
    </source>
</evidence>
<feature type="transmembrane region" description="Helical" evidence="11">
    <location>
        <begin position="172"/>
        <end position="192"/>
    </location>
</feature>
<keyword evidence="6 11" id="KW-0808">Transferase</keyword>
<dbReference type="GO" id="GO:0005886">
    <property type="term" value="C:plasma membrane"/>
    <property type="evidence" value="ECO:0007669"/>
    <property type="project" value="UniProtKB-SubCell"/>
</dbReference>
<evidence type="ECO:0000256" key="12">
    <source>
        <dbReference type="NCBIfam" id="TIGR01474"/>
    </source>
</evidence>
<comment type="caution">
    <text evidence="13">The sequence shown here is derived from an EMBL/GenBank/DDBJ whole genome shotgun (WGS) entry which is preliminary data.</text>
</comment>
<dbReference type="Pfam" id="PF01040">
    <property type="entry name" value="UbiA"/>
    <property type="match status" value="1"/>
</dbReference>
<organism evidence="13 14">
    <name type="scientific">Candidatus Accumulibacter phosphatis</name>
    <dbReference type="NCBI Taxonomy" id="327160"/>
    <lineage>
        <taxon>Bacteria</taxon>
        <taxon>Pseudomonadati</taxon>
        <taxon>Pseudomonadota</taxon>
        <taxon>Betaproteobacteria</taxon>
        <taxon>Candidatus Accumulibacter</taxon>
    </lineage>
</organism>
<dbReference type="EC" id="2.5.1.39" evidence="11 12"/>
<name>A0A6A7RVS7_9PROT</name>
<dbReference type="UniPathway" id="UPA00232"/>
<evidence type="ECO:0000256" key="6">
    <source>
        <dbReference type="ARBA" id="ARBA00022679"/>
    </source>
</evidence>
<comment type="catalytic activity">
    <reaction evidence="11">
        <text>all-trans-octaprenyl diphosphate + 4-hydroxybenzoate = 4-hydroxy-3-(all-trans-octaprenyl)benzoate + diphosphate</text>
        <dbReference type="Rhea" id="RHEA:27782"/>
        <dbReference type="ChEBI" id="CHEBI:1617"/>
        <dbReference type="ChEBI" id="CHEBI:17879"/>
        <dbReference type="ChEBI" id="CHEBI:33019"/>
        <dbReference type="ChEBI" id="CHEBI:57711"/>
        <dbReference type="EC" id="2.5.1.39"/>
    </reaction>
</comment>
<dbReference type="InterPro" id="IPR044878">
    <property type="entry name" value="UbiA_sf"/>
</dbReference>
<keyword evidence="11" id="KW-0460">Magnesium</keyword>
<feature type="transmembrane region" description="Helical" evidence="11">
    <location>
        <begin position="119"/>
        <end position="135"/>
    </location>
</feature>
<dbReference type="CDD" id="cd13959">
    <property type="entry name" value="PT_UbiA_COQ2"/>
    <property type="match status" value="1"/>
</dbReference>
<dbReference type="Gene3D" id="1.20.120.1780">
    <property type="entry name" value="UbiA prenyltransferase"/>
    <property type="match status" value="1"/>
</dbReference>
<evidence type="ECO:0000256" key="3">
    <source>
        <dbReference type="ARBA" id="ARBA00005985"/>
    </source>
</evidence>
<accession>A0A6A7RVS7</accession>
<reference evidence="13 14" key="1">
    <citation type="submission" date="2017-09" db="EMBL/GenBank/DDBJ databases">
        <title>Metagenomic Analysis Reveals Denitrifying Candidatus Accumulibacter and Flanking Population as a Source of N2O.</title>
        <authorList>
            <person name="Gao H."/>
            <person name="Mao Y."/>
            <person name="Zhao X."/>
            <person name="Liu W.-T."/>
            <person name="Zhang T."/>
            <person name="Wells G."/>
        </authorList>
    </citation>
    <scope>NUCLEOTIDE SEQUENCE [LARGE SCALE GENOMIC DNA]</scope>
    <source>
        <strain evidence="13">CANDO_2_IC</strain>
    </source>
</reference>
<keyword evidence="4 11" id="KW-1003">Cell membrane</keyword>
<dbReference type="InterPro" id="IPR030470">
    <property type="entry name" value="UbiA_prenylTrfase_CS"/>
</dbReference>
<feature type="transmembrane region" description="Helical" evidence="11">
    <location>
        <begin position="21"/>
        <end position="39"/>
    </location>
</feature>